<dbReference type="STRING" id="588602.SAMN04487991_4315"/>
<gene>
    <name evidence="2" type="ORF">SAMN04487991_4315</name>
</gene>
<feature type="region of interest" description="Disordered" evidence="1">
    <location>
        <begin position="1"/>
        <end position="22"/>
    </location>
</feature>
<dbReference type="AlphaFoldDB" id="A0A1I3YCH1"/>
<keyword evidence="3" id="KW-1185">Reference proteome</keyword>
<reference evidence="3" key="1">
    <citation type="submission" date="2016-10" db="EMBL/GenBank/DDBJ databases">
        <authorList>
            <person name="Varghese N."/>
            <person name="Submissions S."/>
        </authorList>
    </citation>
    <scope>NUCLEOTIDE SEQUENCE [LARGE SCALE GENOMIC DNA]</scope>
    <source>
        <strain evidence="3">DSM 26471</strain>
    </source>
</reference>
<evidence type="ECO:0000313" key="2">
    <source>
        <dbReference type="EMBL" id="SFK29512.1"/>
    </source>
</evidence>
<organism evidence="2 3">
    <name type="scientific">Celeribacter neptunius</name>
    <dbReference type="NCBI Taxonomy" id="588602"/>
    <lineage>
        <taxon>Bacteria</taxon>
        <taxon>Pseudomonadati</taxon>
        <taxon>Pseudomonadota</taxon>
        <taxon>Alphaproteobacteria</taxon>
        <taxon>Rhodobacterales</taxon>
        <taxon>Roseobacteraceae</taxon>
        <taxon>Celeribacter</taxon>
    </lineage>
</organism>
<accession>A0A1I3YCH1</accession>
<protein>
    <submittedName>
        <fullName evidence="2">Uncharacterized protein</fullName>
    </submittedName>
</protein>
<evidence type="ECO:0000313" key="3">
    <source>
        <dbReference type="Proteomes" id="UP000199630"/>
    </source>
</evidence>
<proteinExistence type="predicted"/>
<feature type="compositionally biased region" description="Basic and acidic residues" evidence="1">
    <location>
        <begin position="1"/>
        <end position="19"/>
    </location>
</feature>
<dbReference type="EMBL" id="FORH01000017">
    <property type="protein sequence ID" value="SFK29512.1"/>
    <property type="molecule type" value="Genomic_DNA"/>
</dbReference>
<sequence>MSFCRFEQRPSKSLPDEGAPHLSPEQLTKLHKQFQETGDILLGSLTGAAVLKVSDLYLVFAPDDADKELVVLERYGAHAGPLLKAPRHVWDGLRFAMEQDVKNLIQQVLGLVPNRQSPDLFSFLSVIGPRRGRGFLGILLSINLFDPIQIHGKEAAPIALLDKLGMERKRAPSFYQDILSELNLKPRDQVSNYALLGSGIESLFKSGRTVDAAILPLPQTSHIYAVKDSLARQSYFIFPNTGVYFPKSNVFLYLWKVRDSIAKDWIKWMARLLSELVPVNKTYRDWISDQDKQPCLVLGGGVLHIGHAIWDEFQGLDRIYETYGADCGVGVAISADLSAVDVFGPIEEIYPELRGRVTRVSQTEELLKECVSNRLAPLPVSGRHIRAGSRERLARHAQQTAEQLGCDYSANGVRLTPGAFRLAFGLRLFNRTPDNLMNVYLEIARRLAAQVPELVVIFDGLNGSSAEGPVISKANSQPRIEGQDNGTKVELGNEHLSQEMGFVEAFCDLHGVKNLQVVSCIGTSPLENLAWLSTVNYFVAPYGAGLAKLRWALDKPGFALTGERNLRGLDLLKIYNDSKYMDGKFTSLKFTSLSEVSPVLGDSLLALPSKPVSIPFPDNFHVDVERVTKRILRHIRAAC</sequence>
<dbReference type="OrthoDB" id="7792848at2"/>
<evidence type="ECO:0000256" key="1">
    <source>
        <dbReference type="SAM" id="MobiDB-lite"/>
    </source>
</evidence>
<dbReference type="RefSeq" id="WP_143093147.1">
    <property type="nucleotide sequence ID" value="NZ_FORH01000017.1"/>
</dbReference>
<name>A0A1I3YCH1_9RHOB</name>
<dbReference type="Proteomes" id="UP000199630">
    <property type="component" value="Unassembled WGS sequence"/>
</dbReference>